<keyword evidence="5 6" id="KW-0342">GTP-binding</keyword>
<dbReference type="SUPFAM" id="SSF52540">
    <property type="entry name" value="P-loop containing nucleoside triphosphate hydrolases"/>
    <property type="match status" value="1"/>
</dbReference>
<keyword evidence="1 6" id="KW-0963">Cytoplasm</keyword>
<dbReference type="Gene3D" id="3.40.50.11060">
    <property type="entry name" value="GTPase HflX, N-terminal domain"/>
    <property type="match status" value="1"/>
</dbReference>
<evidence type="ECO:0000256" key="2">
    <source>
        <dbReference type="ARBA" id="ARBA00022723"/>
    </source>
</evidence>
<organism evidence="11">
    <name type="scientific">uncultured Spirochaetales bacterium HF0500_06B09</name>
    <dbReference type="NCBI Taxonomy" id="710994"/>
    <lineage>
        <taxon>Bacteria</taxon>
        <taxon>Pseudomonadati</taxon>
        <taxon>Spirochaetota</taxon>
        <taxon>Spirochaetia</taxon>
        <taxon>Spirochaetales</taxon>
        <taxon>environmental samples</taxon>
    </lineage>
</organism>
<dbReference type="PANTHER" id="PTHR10229:SF0">
    <property type="entry name" value="GTP-BINDING PROTEIN 6-RELATED"/>
    <property type="match status" value="1"/>
</dbReference>
<dbReference type="HAMAP" id="MF_00900">
    <property type="entry name" value="GTPase_HflX"/>
    <property type="match status" value="1"/>
</dbReference>
<feature type="binding site" evidence="7">
    <location>
        <begin position="351"/>
        <end position="353"/>
    </location>
    <ligand>
        <name>GTP</name>
        <dbReference type="ChEBI" id="CHEBI:37565"/>
    </ligand>
</feature>
<comment type="cofactor">
    <cofactor evidence="8">
        <name>Mg(2+)</name>
        <dbReference type="ChEBI" id="CHEBI:18420"/>
    </cofactor>
</comment>
<comment type="similarity">
    <text evidence="6">Belongs to the TRAFAC class OBG-HflX-like GTPase superfamily. HflX GTPase family.</text>
</comment>
<dbReference type="CDD" id="cd01878">
    <property type="entry name" value="HflX"/>
    <property type="match status" value="1"/>
</dbReference>
<dbReference type="InterPro" id="IPR042108">
    <property type="entry name" value="GTPase_HflX_N_sf"/>
</dbReference>
<dbReference type="AlphaFoldDB" id="E0XY85"/>
<feature type="binding site" evidence="8">
    <location>
        <position position="239"/>
    </location>
    <ligand>
        <name>Mg(2+)</name>
        <dbReference type="ChEBI" id="CHEBI:18420"/>
    </ligand>
</feature>
<evidence type="ECO:0000256" key="4">
    <source>
        <dbReference type="ARBA" id="ARBA00022842"/>
    </source>
</evidence>
<dbReference type="PANTHER" id="PTHR10229">
    <property type="entry name" value="GTP-BINDING PROTEIN HFLX"/>
    <property type="match status" value="1"/>
</dbReference>
<dbReference type="InterPro" id="IPR032305">
    <property type="entry name" value="GTP-bd_M"/>
</dbReference>
<dbReference type="InterPro" id="IPR016496">
    <property type="entry name" value="GTPase_HflX"/>
</dbReference>
<sequence length="371" mass="40940">MGAERVLIVGCEITRDTGEWPLEESLSELSQLARTAGLRVAGKERQRLASPNPATYIGSGKASQIAERAFALDVDVVLFDNELAPNQQRNLEQILGDGIKVIDRSALILDVFAAHARSHEGKIQVELAQLEYRLPRLTRMWTHLARQAGGRSGSNSGVGVRGPGETQLEVDRRRVRQRIARLRRDLTNIANARSEHRERRRRNRIPVAALVGYANAGKSTLMNALTGANVRAENRLFATLDPTTRRIQVGKKSLLLTDTVGFVQKLPSDLVAAFRATLEEVIEADLLIHVVDACHPMARQQAGEVVRALRELGVVDRPTITVLNKVDQLEDGTPLPDVMDSSDSVRAIALSALHQHGFEELRLALEQAVQR</sequence>
<dbReference type="InterPro" id="IPR006073">
    <property type="entry name" value="GTP-bd"/>
</dbReference>
<protein>
    <recommendedName>
        <fullName evidence="6">GTPase HflX</fullName>
    </recommendedName>
    <alternativeName>
        <fullName evidence="6">GTP-binding protein HflX</fullName>
    </alternativeName>
</protein>
<dbReference type="Gene3D" id="6.10.250.2860">
    <property type="match status" value="1"/>
</dbReference>
<reference evidence="11" key="1">
    <citation type="journal article" date="2011" name="Environ. Microbiol.">
        <title>Time-series analyses of Monterey Bay coastal microbial picoplankton using a 'genome proxy' microarray.</title>
        <authorList>
            <person name="Rich V.I."/>
            <person name="Pham V.D."/>
            <person name="Eppley J."/>
            <person name="Shi Y."/>
            <person name="DeLong E.F."/>
        </authorList>
    </citation>
    <scope>NUCLEOTIDE SEQUENCE</scope>
</reference>
<dbReference type="GO" id="GO:0046872">
    <property type="term" value="F:metal ion binding"/>
    <property type="evidence" value="ECO:0007669"/>
    <property type="project" value="UniProtKB-KW"/>
</dbReference>
<dbReference type="Pfam" id="PF13167">
    <property type="entry name" value="GTP-bdg_N"/>
    <property type="match status" value="1"/>
</dbReference>
<proteinExistence type="inferred from homology"/>
<dbReference type="PIRSF" id="PIRSF006809">
    <property type="entry name" value="GTP-binding_hflX_prd"/>
    <property type="match status" value="1"/>
</dbReference>
<evidence type="ECO:0000256" key="5">
    <source>
        <dbReference type="ARBA" id="ARBA00023134"/>
    </source>
</evidence>
<feature type="binding site" evidence="7">
    <location>
        <begin position="324"/>
        <end position="327"/>
    </location>
    <ligand>
        <name>GTP</name>
        <dbReference type="ChEBI" id="CHEBI:37565"/>
    </ligand>
</feature>
<dbReference type="GO" id="GO:0005737">
    <property type="term" value="C:cytoplasm"/>
    <property type="evidence" value="ECO:0007669"/>
    <property type="project" value="UniProtKB-SubCell"/>
</dbReference>
<dbReference type="PRINTS" id="PR00326">
    <property type="entry name" value="GTP1OBG"/>
</dbReference>
<comment type="subunit">
    <text evidence="6">Monomer. Associates with the 50S ribosomal subunit.</text>
</comment>
<name>E0XY85_9SPIR</name>
<evidence type="ECO:0000259" key="10">
    <source>
        <dbReference type="PROSITE" id="PS51705"/>
    </source>
</evidence>
<evidence type="ECO:0000256" key="7">
    <source>
        <dbReference type="PIRSR" id="PIRSR006809-1"/>
    </source>
</evidence>
<keyword evidence="2 8" id="KW-0479">Metal-binding</keyword>
<evidence type="ECO:0000256" key="6">
    <source>
        <dbReference type="HAMAP-Rule" id="MF_00900"/>
    </source>
</evidence>
<evidence type="ECO:0000256" key="8">
    <source>
        <dbReference type="PIRSR" id="PIRSR006809-2"/>
    </source>
</evidence>
<feature type="binding site" evidence="7">
    <location>
        <begin position="258"/>
        <end position="261"/>
    </location>
    <ligand>
        <name>GTP</name>
        <dbReference type="ChEBI" id="CHEBI:37565"/>
    </ligand>
</feature>
<dbReference type="GO" id="GO:0005525">
    <property type="term" value="F:GTP binding"/>
    <property type="evidence" value="ECO:0007669"/>
    <property type="project" value="UniProtKB-UniRule"/>
</dbReference>
<dbReference type="InterPro" id="IPR025121">
    <property type="entry name" value="GTPase_HflX_N"/>
</dbReference>
<keyword evidence="4 8" id="KW-0460">Magnesium</keyword>
<dbReference type="InterPro" id="IPR027417">
    <property type="entry name" value="P-loop_NTPase"/>
</dbReference>
<comment type="subcellular location">
    <subcellularLocation>
        <location evidence="6">Cytoplasm</location>
    </subcellularLocation>
    <text evidence="6">May associate with membranes.</text>
</comment>
<keyword evidence="3 6" id="KW-0547">Nucleotide-binding</keyword>
<dbReference type="GO" id="GO:0043022">
    <property type="term" value="F:ribosome binding"/>
    <property type="evidence" value="ECO:0007669"/>
    <property type="project" value="TreeGrafter"/>
</dbReference>
<dbReference type="Gene3D" id="3.40.50.300">
    <property type="entry name" value="P-loop containing nucleotide triphosphate hydrolases"/>
    <property type="match status" value="1"/>
</dbReference>
<dbReference type="PROSITE" id="PS51705">
    <property type="entry name" value="G_HFLX"/>
    <property type="match status" value="1"/>
</dbReference>
<keyword evidence="9" id="KW-0175">Coiled coil</keyword>
<dbReference type="EMBL" id="GU474919">
    <property type="protein sequence ID" value="ADI19391.1"/>
    <property type="molecule type" value="Genomic_DNA"/>
</dbReference>
<feature type="binding site" evidence="7">
    <location>
        <begin position="212"/>
        <end position="219"/>
    </location>
    <ligand>
        <name>GTP</name>
        <dbReference type="ChEBI" id="CHEBI:37565"/>
    </ligand>
</feature>
<dbReference type="NCBIfam" id="TIGR03156">
    <property type="entry name" value="GTP_HflX"/>
    <property type="match status" value="1"/>
</dbReference>
<feature type="binding site" evidence="8">
    <location>
        <position position="219"/>
    </location>
    <ligand>
        <name>Mg(2+)</name>
        <dbReference type="ChEBI" id="CHEBI:18420"/>
    </ligand>
</feature>
<evidence type="ECO:0000256" key="9">
    <source>
        <dbReference type="SAM" id="Coils"/>
    </source>
</evidence>
<dbReference type="Pfam" id="PF01926">
    <property type="entry name" value="MMR_HSR1"/>
    <property type="match status" value="1"/>
</dbReference>
<evidence type="ECO:0000313" key="11">
    <source>
        <dbReference type="EMBL" id="ADI19391.1"/>
    </source>
</evidence>
<feature type="coiled-coil region" evidence="9">
    <location>
        <begin position="165"/>
        <end position="199"/>
    </location>
</feature>
<dbReference type="Pfam" id="PF16360">
    <property type="entry name" value="GTP-bdg_M"/>
    <property type="match status" value="1"/>
</dbReference>
<dbReference type="FunFam" id="3.40.50.11060:FF:000001">
    <property type="entry name" value="GTPase HflX"/>
    <property type="match status" value="1"/>
</dbReference>
<dbReference type="GO" id="GO:0003924">
    <property type="term" value="F:GTPase activity"/>
    <property type="evidence" value="ECO:0007669"/>
    <property type="project" value="UniProtKB-UniRule"/>
</dbReference>
<feature type="domain" description="Hflx-type G" evidence="10">
    <location>
        <begin position="206"/>
        <end position="371"/>
    </location>
</feature>
<evidence type="ECO:0000256" key="3">
    <source>
        <dbReference type="ARBA" id="ARBA00022741"/>
    </source>
</evidence>
<dbReference type="InterPro" id="IPR030394">
    <property type="entry name" value="G_HFLX_dom"/>
</dbReference>
<comment type="function">
    <text evidence="6">GTPase that associates with the 50S ribosomal subunit and may have a role during protein synthesis or ribosome biogenesis.</text>
</comment>
<evidence type="ECO:0000256" key="1">
    <source>
        <dbReference type="ARBA" id="ARBA00022490"/>
    </source>
</evidence>
<accession>E0XY85</accession>
<gene>
    <name evidence="6" type="primary">hflX</name>
</gene>
<feature type="binding site" evidence="7">
    <location>
        <begin position="237"/>
        <end position="241"/>
    </location>
    <ligand>
        <name>GTP</name>
        <dbReference type="ChEBI" id="CHEBI:37565"/>
    </ligand>
</feature>